<feature type="transmembrane region" description="Helical" evidence="12">
    <location>
        <begin position="276"/>
        <end position="297"/>
    </location>
</feature>
<keyword evidence="12" id="KW-1003">Cell membrane</keyword>
<dbReference type="InterPro" id="IPR023754">
    <property type="entry name" value="HemeA_Synthase_type2"/>
</dbReference>
<evidence type="ECO:0000256" key="5">
    <source>
        <dbReference type="ARBA" id="ARBA00022989"/>
    </source>
</evidence>
<evidence type="ECO:0000313" key="13">
    <source>
        <dbReference type="EMBL" id="AZG76831.1"/>
    </source>
</evidence>
<evidence type="ECO:0000256" key="6">
    <source>
        <dbReference type="ARBA" id="ARBA00023002"/>
    </source>
</evidence>
<dbReference type="GO" id="GO:0120547">
    <property type="term" value="F:heme A synthase activity"/>
    <property type="evidence" value="ECO:0007669"/>
    <property type="project" value="UniProtKB-EC"/>
</dbReference>
<protein>
    <recommendedName>
        <fullName evidence="12">Heme A synthase</fullName>
        <shortName evidence="12">HAS</shortName>
        <ecNumber evidence="12">1.17.99.9</ecNumber>
    </recommendedName>
    <alternativeName>
        <fullName evidence="12">Cytochrome aa3-controlling protein</fullName>
    </alternativeName>
</protein>
<name>A0A3G8M4G9_9HYPH</name>
<dbReference type="PANTHER" id="PTHR23289:SF2">
    <property type="entry name" value="CYTOCHROME C OXIDASE ASSEMBLY PROTEIN COX15 HOMOLOG"/>
    <property type="match status" value="1"/>
</dbReference>
<feature type="transmembrane region" description="Helical" evidence="12">
    <location>
        <begin position="111"/>
        <end position="129"/>
    </location>
</feature>
<comment type="cofactor">
    <cofactor evidence="1 12">
        <name>heme b</name>
        <dbReference type="ChEBI" id="CHEBI:60344"/>
    </cofactor>
</comment>
<dbReference type="InterPro" id="IPR003780">
    <property type="entry name" value="COX15/CtaA_fam"/>
</dbReference>
<evidence type="ECO:0000256" key="12">
    <source>
        <dbReference type="HAMAP-Rule" id="MF_01665"/>
    </source>
</evidence>
<feature type="binding site" description="axial binding residue" evidence="12">
    <location>
        <position position="345"/>
    </location>
    <ligand>
        <name>heme</name>
        <dbReference type="ChEBI" id="CHEBI:30413"/>
    </ligand>
    <ligandPart>
        <name>Fe</name>
        <dbReference type="ChEBI" id="CHEBI:18248"/>
    </ligandPart>
</feature>
<dbReference type="AlphaFoldDB" id="A0A3G8M4G9"/>
<proteinExistence type="inferred from homology"/>
<feature type="binding site" description="axial binding residue" evidence="12">
    <location>
        <position position="278"/>
    </location>
    <ligand>
        <name>heme</name>
        <dbReference type="ChEBI" id="CHEBI:30413"/>
    </ligand>
    <ligandPart>
        <name>Fe</name>
        <dbReference type="ChEBI" id="CHEBI:18248"/>
    </ligandPart>
</feature>
<evidence type="ECO:0000313" key="14">
    <source>
        <dbReference type="Proteomes" id="UP000273982"/>
    </source>
</evidence>
<evidence type="ECO:0000256" key="7">
    <source>
        <dbReference type="ARBA" id="ARBA00023004"/>
    </source>
</evidence>
<comment type="subcellular location">
    <subcellularLocation>
        <location evidence="12">Cell membrane</location>
        <topology evidence="12">Multi-pass membrane protein</topology>
    </subcellularLocation>
    <subcellularLocation>
        <location evidence="2">Membrane</location>
        <topology evidence="2">Multi-pass membrane protein</topology>
    </subcellularLocation>
</comment>
<feature type="transmembrane region" description="Helical" evidence="12">
    <location>
        <begin position="212"/>
        <end position="234"/>
    </location>
</feature>
<evidence type="ECO:0000256" key="4">
    <source>
        <dbReference type="ARBA" id="ARBA00022723"/>
    </source>
</evidence>
<accession>A0A3G8M4G9</accession>
<dbReference type="Proteomes" id="UP000273982">
    <property type="component" value="Chromosome"/>
</dbReference>
<comment type="similarity">
    <text evidence="12">Belongs to the COX15/CtaA family. Type 2 subfamily.</text>
</comment>
<evidence type="ECO:0000256" key="9">
    <source>
        <dbReference type="ARBA" id="ARBA00023136"/>
    </source>
</evidence>
<keyword evidence="4 12" id="KW-0479">Metal-binding</keyword>
<comment type="catalytic activity">
    <reaction evidence="11">
        <text>Fe(II)-heme o + 2 A + H2O = Fe(II)-heme a + 2 AH2</text>
        <dbReference type="Rhea" id="RHEA:63388"/>
        <dbReference type="ChEBI" id="CHEBI:13193"/>
        <dbReference type="ChEBI" id="CHEBI:15377"/>
        <dbReference type="ChEBI" id="CHEBI:17499"/>
        <dbReference type="ChEBI" id="CHEBI:60530"/>
        <dbReference type="ChEBI" id="CHEBI:61715"/>
        <dbReference type="EC" id="1.17.99.9"/>
    </reaction>
    <physiologicalReaction direction="left-to-right" evidence="11">
        <dbReference type="Rhea" id="RHEA:63389"/>
    </physiologicalReaction>
</comment>
<dbReference type="KEGG" id="mros:EHO51_08855"/>
<reference evidence="13 14" key="1">
    <citation type="submission" date="2018-11" db="EMBL/GenBank/DDBJ databases">
        <title>Genome squencing of methanotrophic bacteria isolated from alkaline groundwater in Korea.</title>
        <authorList>
            <person name="Nguyen L.N."/>
        </authorList>
    </citation>
    <scope>NUCLEOTIDE SEQUENCE [LARGE SCALE GENOMIC DNA]</scope>
    <source>
        <strain evidence="13 14">GW6</strain>
    </source>
</reference>
<evidence type="ECO:0000256" key="2">
    <source>
        <dbReference type="ARBA" id="ARBA00004141"/>
    </source>
</evidence>
<evidence type="ECO:0000256" key="8">
    <source>
        <dbReference type="ARBA" id="ARBA00023133"/>
    </source>
</evidence>
<feature type="transmembrane region" description="Helical" evidence="12">
    <location>
        <begin position="309"/>
        <end position="328"/>
    </location>
</feature>
<dbReference type="GO" id="GO:0006784">
    <property type="term" value="P:heme A biosynthetic process"/>
    <property type="evidence" value="ECO:0007669"/>
    <property type="project" value="UniProtKB-UniRule"/>
</dbReference>
<keyword evidence="7 12" id="KW-0408">Iron</keyword>
<feature type="transmembrane region" description="Helical" evidence="12">
    <location>
        <begin position="174"/>
        <end position="192"/>
    </location>
</feature>
<feature type="transmembrane region" description="Helical" evidence="12">
    <location>
        <begin position="29"/>
        <end position="49"/>
    </location>
</feature>
<feature type="transmembrane region" description="Helical" evidence="12">
    <location>
        <begin position="340"/>
        <end position="358"/>
    </location>
</feature>
<evidence type="ECO:0000256" key="11">
    <source>
        <dbReference type="ARBA" id="ARBA00048044"/>
    </source>
</evidence>
<dbReference type="HAMAP" id="MF_01665">
    <property type="entry name" value="HemeA_synth_type2"/>
    <property type="match status" value="1"/>
</dbReference>
<dbReference type="EMBL" id="CP034086">
    <property type="protein sequence ID" value="AZG76831.1"/>
    <property type="molecule type" value="Genomic_DNA"/>
</dbReference>
<sequence length="370" mass="40513">MEDWLHFPQPVPAIRHHATEANARAVRNWLWLVAGLVFLMVIVGGATRLTESGLSIVQWKPVTGVLPPLSQQEWQEAFEAYKQIPQYRELFPDMDVAGFKYIYAWEWAHRLLGRVIGVVFAVPLIWFWATGRLPRSAKPKLVGILALGALQGGVGWWMVASGLVNRIEVAQERLAIHLLLAALIFSACLWVAGGLGPRAVSLVHGGAGRLKAVALTILAFVFLQIFVGGLVAGLRAGLVNNTWPLMDGVFVPPADVLWRLEPVWTNLVDNPVTVQFFHRMIAYLIFALALGHLLDAWINAEGRARRGAVILFGHVLMQIALGVATLVLVEPPFAGDPHLALALAHQAIGMAVLGVATLQARRLVQDVITN</sequence>
<comment type="subunit">
    <text evidence="12">Interacts with CtaB.</text>
</comment>
<dbReference type="UniPathway" id="UPA00269">
    <property type="reaction ID" value="UER00713"/>
</dbReference>
<gene>
    <name evidence="12" type="primary">ctaA</name>
    <name evidence="13" type="ORF">EHO51_08855</name>
</gene>
<organism evidence="13 14">
    <name type="scientific">Methylocystis rosea</name>
    <dbReference type="NCBI Taxonomy" id="173366"/>
    <lineage>
        <taxon>Bacteria</taxon>
        <taxon>Pseudomonadati</taxon>
        <taxon>Pseudomonadota</taxon>
        <taxon>Alphaproteobacteria</taxon>
        <taxon>Hyphomicrobiales</taxon>
        <taxon>Methylocystaceae</taxon>
        <taxon>Methylocystis</taxon>
    </lineage>
</organism>
<evidence type="ECO:0000256" key="10">
    <source>
        <dbReference type="ARBA" id="ARBA00044501"/>
    </source>
</evidence>
<dbReference type="PANTHER" id="PTHR23289">
    <property type="entry name" value="CYTOCHROME C OXIDASE ASSEMBLY PROTEIN COX15"/>
    <property type="match status" value="1"/>
</dbReference>
<dbReference type="GO" id="GO:0046872">
    <property type="term" value="F:metal ion binding"/>
    <property type="evidence" value="ECO:0007669"/>
    <property type="project" value="UniProtKB-KW"/>
</dbReference>
<keyword evidence="6 12" id="KW-0560">Oxidoreductase</keyword>
<evidence type="ECO:0000256" key="1">
    <source>
        <dbReference type="ARBA" id="ARBA00001970"/>
    </source>
</evidence>
<evidence type="ECO:0000256" key="3">
    <source>
        <dbReference type="ARBA" id="ARBA00022692"/>
    </source>
</evidence>
<dbReference type="RefSeq" id="WP_124738579.1">
    <property type="nucleotide sequence ID" value="NZ_CP034086.1"/>
</dbReference>
<dbReference type="Pfam" id="PF02628">
    <property type="entry name" value="COX15-CtaA"/>
    <property type="match status" value="1"/>
</dbReference>
<dbReference type="GO" id="GO:0005886">
    <property type="term" value="C:plasma membrane"/>
    <property type="evidence" value="ECO:0007669"/>
    <property type="project" value="UniProtKB-SubCell"/>
</dbReference>
<keyword evidence="5 12" id="KW-1133">Transmembrane helix</keyword>
<comment type="function">
    <text evidence="12">Catalyzes the conversion of heme O to heme A by two successive hydroxylations of the methyl group at C8. The first hydroxylation forms heme I, the second hydroxylation results in an unstable dihydroxymethyl group, which spontaneously dehydrates, resulting in the formyl group of heme A.</text>
</comment>
<feature type="transmembrane region" description="Helical" evidence="12">
    <location>
        <begin position="141"/>
        <end position="159"/>
    </location>
</feature>
<comment type="pathway">
    <text evidence="10 12">Porphyrin-containing compound metabolism; heme A biosynthesis; heme A from heme O: step 1/1.</text>
</comment>
<keyword evidence="3 12" id="KW-0812">Transmembrane</keyword>
<keyword evidence="9 12" id="KW-0472">Membrane</keyword>
<dbReference type="EC" id="1.17.99.9" evidence="12"/>
<keyword evidence="8 12" id="KW-0350">Heme biosynthesis</keyword>